<dbReference type="Pfam" id="PF00096">
    <property type="entry name" value="zf-C2H2"/>
    <property type="match status" value="1"/>
</dbReference>
<accession>A0ABR4J7I4</accession>
<evidence type="ECO:0000313" key="11">
    <source>
        <dbReference type="EMBL" id="KAL2836019.1"/>
    </source>
</evidence>
<name>A0ABR4J7I4_9EURO</name>
<dbReference type="PROSITE" id="PS00463">
    <property type="entry name" value="ZN2_CY6_FUNGAL_1"/>
    <property type="match status" value="1"/>
</dbReference>
<keyword evidence="12" id="KW-1185">Reference proteome</keyword>
<dbReference type="PROSITE" id="PS50048">
    <property type="entry name" value="ZN2_CY6_FUNGAL_2"/>
    <property type="match status" value="1"/>
</dbReference>
<proteinExistence type="predicted"/>
<keyword evidence="6" id="KW-0539">Nucleus</keyword>
<dbReference type="SUPFAM" id="SSF57667">
    <property type="entry name" value="beta-beta-alpha zinc fingers"/>
    <property type="match status" value="1"/>
</dbReference>
<dbReference type="Gene3D" id="4.10.240.10">
    <property type="entry name" value="Zn(2)-C6 fungal-type DNA-binding domain"/>
    <property type="match status" value="1"/>
</dbReference>
<keyword evidence="1" id="KW-0479">Metal-binding</keyword>
<dbReference type="Pfam" id="PF04082">
    <property type="entry name" value="Fungal_trans"/>
    <property type="match status" value="1"/>
</dbReference>
<feature type="region of interest" description="Disordered" evidence="8">
    <location>
        <begin position="113"/>
        <end position="138"/>
    </location>
</feature>
<sequence length="825" mass="92969">MHYCQVCSKEYARYDHLTRHMKSHLGKRPYRCPECGKSFTRSDLLSRHRGVHERRMNGSTRTNRHSQRPMRSLRACYGCASSKTRCDDIKPCQRCTDRGMICKTSKSDIYGLHPDGDLGNEGTDDENLPSSENPPRNIPAIESRRVQTSSSLGFFGTVNPDLFQQTMCSQPNELNLPFLSLFDELHSDSGLLGDHNFCDESLLNDEFQALMENTSPSEVQPHELETTSAVVGCHTASKKSLWVWQPHRHENTYAENASFTVSDSTIGNSPEASEALSCSCHISLSPTVRDRILGLVIESLKLSATSISSFPSTDSLRYLVQIFFHSQKNVVDKWIHKSSFDSADVSVELLMAMAAAGAQVVAKPAVWKMGFALQEAVRLSSMALVEADNSNSRNLSFIQTVRLCIDIGIWSGSMRKIEIAEGIEQAVITMLRRTGTFDECFYSTIELDRQEDEQAVRIKWREWAYQEAVKRTTLHSFIHDMQSSIALRRGPLTTLVEYTLPVPAAEALWEAASSKEWEDLYTSFKRPRPLPSIASSHQDIGLDSDMIDVNLTNIVHLYGSWPQIWALGNAKTLHKRRKDSRPVSDSSDLWIACQYENIYNDLQRSQRRFLSTQCKIRDEGVLISELLMMLLHMPDVDLQCLAGKSGFREAGKTFLRLREDWFSTREARCAVWHAGQVFRAARSLQARLIRGFYATAVYQAALCLWAYGIVQGDQNNNQSAGTEIVMPLDCSPVVLDSSVTDSRMAFIDFAEGLPVLTGVPSTSWTYVSLTNLKQVMEIAREIVWNRFSVDLAHYSSTAPSPLVMHLDSIMKDLGEVTAILRQDQY</sequence>
<reference evidence="11 12" key="1">
    <citation type="submission" date="2024-07" db="EMBL/GenBank/DDBJ databases">
        <title>Section-level genome sequencing and comparative genomics of Aspergillus sections Usti and Cavernicolus.</title>
        <authorList>
            <consortium name="Lawrence Berkeley National Laboratory"/>
            <person name="Nybo J.L."/>
            <person name="Vesth T.C."/>
            <person name="Theobald S."/>
            <person name="Frisvad J.C."/>
            <person name="Larsen T.O."/>
            <person name="Kjaerboelling I."/>
            <person name="Rothschild-Mancinelli K."/>
            <person name="Lyhne E.K."/>
            <person name="Kogle M.E."/>
            <person name="Barry K."/>
            <person name="Clum A."/>
            <person name="Na H."/>
            <person name="Ledsgaard L."/>
            <person name="Lin J."/>
            <person name="Lipzen A."/>
            <person name="Kuo A."/>
            <person name="Riley R."/>
            <person name="Mondo S."/>
            <person name="LaButti K."/>
            <person name="Haridas S."/>
            <person name="Pangalinan J."/>
            <person name="Salamov A.A."/>
            <person name="Simmons B.A."/>
            <person name="Magnuson J.K."/>
            <person name="Chen J."/>
            <person name="Drula E."/>
            <person name="Henrissat B."/>
            <person name="Wiebenga A."/>
            <person name="Lubbers R.J."/>
            <person name="Gomes A.C."/>
            <person name="Macurrencykelacurrency M.R."/>
            <person name="Stajich J."/>
            <person name="Grigoriev I.V."/>
            <person name="Mortensen U.H."/>
            <person name="De vries R.P."/>
            <person name="Baker S.E."/>
            <person name="Andersen M.R."/>
        </authorList>
    </citation>
    <scope>NUCLEOTIDE SEQUENCE [LARGE SCALE GENOMIC DNA]</scope>
    <source>
        <strain evidence="11 12">CBS 756.74</strain>
    </source>
</reference>
<comment type="caution">
    <text evidence="11">The sequence shown here is derived from an EMBL/GenBank/DDBJ whole genome shotgun (WGS) entry which is preliminary data.</text>
</comment>
<dbReference type="PANTHER" id="PTHR47660">
    <property type="entry name" value="TRANSCRIPTION FACTOR WITH C2H2 AND ZN(2)-CYS(6) DNA BINDING DOMAIN (EUROFUNG)-RELATED-RELATED"/>
    <property type="match status" value="1"/>
</dbReference>
<dbReference type="SUPFAM" id="SSF57701">
    <property type="entry name" value="Zn2/Cys6 DNA-binding domain"/>
    <property type="match status" value="1"/>
</dbReference>
<keyword evidence="7" id="KW-0863">Zinc-finger</keyword>
<dbReference type="CDD" id="cd00067">
    <property type="entry name" value="GAL4"/>
    <property type="match status" value="1"/>
</dbReference>
<dbReference type="InterPro" id="IPR007219">
    <property type="entry name" value="XnlR_reg_dom"/>
</dbReference>
<dbReference type="InterPro" id="IPR036236">
    <property type="entry name" value="Znf_C2H2_sf"/>
</dbReference>
<dbReference type="PROSITE" id="PS00028">
    <property type="entry name" value="ZINC_FINGER_C2H2_1"/>
    <property type="match status" value="2"/>
</dbReference>
<evidence type="ECO:0000313" key="12">
    <source>
        <dbReference type="Proteomes" id="UP001610444"/>
    </source>
</evidence>
<dbReference type="Pfam" id="PF13912">
    <property type="entry name" value="zf-C2H2_6"/>
    <property type="match status" value="1"/>
</dbReference>
<gene>
    <name evidence="11" type="ORF">BJX68DRAFT_251150</name>
</gene>
<evidence type="ECO:0000256" key="2">
    <source>
        <dbReference type="ARBA" id="ARBA00022833"/>
    </source>
</evidence>
<protein>
    <submittedName>
        <fullName evidence="11">Uncharacterized protein</fullName>
    </submittedName>
</protein>
<keyword evidence="5" id="KW-0804">Transcription</keyword>
<dbReference type="SMART" id="SM00355">
    <property type="entry name" value="ZnF_C2H2"/>
    <property type="match status" value="2"/>
</dbReference>
<dbReference type="Proteomes" id="UP001610444">
    <property type="component" value="Unassembled WGS sequence"/>
</dbReference>
<dbReference type="InterPro" id="IPR013087">
    <property type="entry name" value="Znf_C2H2_type"/>
</dbReference>
<dbReference type="InterPro" id="IPR001138">
    <property type="entry name" value="Zn2Cys6_DnaBD"/>
</dbReference>
<keyword evidence="2" id="KW-0862">Zinc</keyword>
<evidence type="ECO:0000256" key="4">
    <source>
        <dbReference type="ARBA" id="ARBA00023125"/>
    </source>
</evidence>
<evidence type="ECO:0000256" key="7">
    <source>
        <dbReference type="PROSITE-ProRule" id="PRU00042"/>
    </source>
</evidence>
<dbReference type="PROSITE" id="PS50157">
    <property type="entry name" value="ZINC_FINGER_C2H2_2"/>
    <property type="match status" value="2"/>
</dbReference>
<feature type="domain" description="C2H2-type" evidence="10">
    <location>
        <begin position="30"/>
        <end position="57"/>
    </location>
</feature>
<evidence type="ECO:0000256" key="5">
    <source>
        <dbReference type="ARBA" id="ARBA00023163"/>
    </source>
</evidence>
<evidence type="ECO:0000256" key="3">
    <source>
        <dbReference type="ARBA" id="ARBA00023015"/>
    </source>
</evidence>
<dbReference type="PANTHER" id="PTHR47660:SF2">
    <property type="entry name" value="TRANSCRIPTION FACTOR WITH C2H2 AND ZN(2)-CYS(6) DNA BINDING DOMAIN (EUROFUNG)"/>
    <property type="match status" value="1"/>
</dbReference>
<evidence type="ECO:0000259" key="9">
    <source>
        <dbReference type="PROSITE" id="PS50048"/>
    </source>
</evidence>
<keyword evidence="4" id="KW-0238">DNA-binding</keyword>
<feature type="domain" description="C2H2-type" evidence="10">
    <location>
        <begin position="2"/>
        <end position="29"/>
    </location>
</feature>
<dbReference type="InterPro" id="IPR036864">
    <property type="entry name" value="Zn2-C6_fun-type_DNA-bd_sf"/>
</dbReference>
<organism evidence="11 12">
    <name type="scientific">Aspergillus pseudodeflectus</name>
    <dbReference type="NCBI Taxonomy" id="176178"/>
    <lineage>
        <taxon>Eukaryota</taxon>
        <taxon>Fungi</taxon>
        <taxon>Dikarya</taxon>
        <taxon>Ascomycota</taxon>
        <taxon>Pezizomycotina</taxon>
        <taxon>Eurotiomycetes</taxon>
        <taxon>Eurotiomycetidae</taxon>
        <taxon>Eurotiales</taxon>
        <taxon>Aspergillaceae</taxon>
        <taxon>Aspergillus</taxon>
        <taxon>Aspergillus subgen. Nidulantes</taxon>
    </lineage>
</organism>
<feature type="domain" description="Zn(2)-C6 fungal-type" evidence="9">
    <location>
        <begin position="75"/>
        <end position="104"/>
    </location>
</feature>
<evidence type="ECO:0000256" key="8">
    <source>
        <dbReference type="SAM" id="MobiDB-lite"/>
    </source>
</evidence>
<keyword evidence="3" id="KW-0805">Transcription regulation</keyword>
<evidence type="ECO:0000256" key="6">
    <source>
        <dbReference type="ARBA" id="ARBA00023242"/>
    </source>
</evidence>
<evidence type="ECO:0000259" key="10">
    <source>
        <dbReference type="PROSITE" id="PS50157"/>
    </source>
</evidence>
<evidence type="ECO:0000256" key="1">
    <source>
        <dbReference type="ARBA" id="ARBA00022723"/>
    </source>
</evidence>
<dbReference type="GeneID" id="98157519"/>
<dbReference type="RefSeq" id="XP_070891910.1">
    <property type="nucleotide sequence ID" value="XM_071042355.1"/>
</dbReference>
<dbReference type="Gene3D" id="3.30.160.60">
    <property type="entry name" value="Classic Zinc Finger"/>
    <property type="match status" value="2"/>
</dbReference>
<dbReference type="EMBL" id="JBFXLR010000128">
    <property type="protein sequence ID" value="KAL2836019.1"/>
    <property type="molecule type" value="Genomic_DNA"/>
</dbReference>